<keyword evidence="3" id="KW-1185">Reference proteome</keyword>
<evidence type="ECO:0000313" key="2">
    <source>
        <dbReference type="EMBL" id="ODA66467.1"/>
    </source>
</evidence>
<name>A0A1E2RW60_9HYPH</name>
<comment type="caution">
    <text evidence="2">The sequence shown here is derived from an EMBL/GenBank/DDBJ whole genome shotgun (WGS) entry which is preliminary data.</text>
</comment>
<evidence type="ECO:0008006" key="4">
    <source>
        <dbReference type="Google" id="ProtNLM"/>
    </source>
</evidence>
<keyword evidence="1" id="KW-1133">Transmembrane helix</keyword>
<evidence type="ECO:0000256" key="1">
    <source>
        <dbReference type="SAM" id="Phobius"/>
    </source>
</evidence>
<feature type="transmembrane region" description="Helical" evidence="1">
    <location>
        <begin position="60"/>
        <end position="81"/>
    </location>
</feature>
<protein>
    <recommendedName>
        <fullName evidence="4">DUF3147 family protein</fullName>
    </recommendedName>
</protein>
<dbReference type="InterPro" id="IPR058117">
    <property type="entry name" value="BV97_02767-like"/>
</dbReference>
<reference evidence="2 3" key="1">
    <citation type="submission" date="2016-07" db="EMBL/GenBank/DDBJ databases">
        <title>Draft genome sequence of Methyloligella halotolerans C2T (VKM B-2706T=CCUG 61687T=DSM 25045T), a halotolerant polyhydroxybutyrate accumulating methylotroph.</title>
        <authorList>
            <person name="Vasilenko O.V."/>
            <person name="Doronina N.V."/>
            <person name="Poroshina M.N."/>
            <person name="Tarlachkov S.V."/>
            <person name="Trotsenko Y.A."/>
        </authorList>
    </citation>
    <scope>NUCLEOTIDE SEQUENCE [LARGE SCALE GENOMIC DNA]</scope>
    <source>
        <strain evidence="2 3">VKM B-2706</strain>
    </source>
</reference>
<proteinExistence type="predicted"/>
<sequence length="116" mass="12584">MLYATLKLAITAVLIVVISEIGKRSSVMAAILASIPLVSVLAMIWLYVDTKDVAKIESFATSVFWLVLPSLILFVTLPLLLQRGLGFYLSLGISIGLTVIGYLAMLQVLKRFGIAI</sequence>
<keyword evidence="1" id="KW-0812">Transmembrane</keyword>
<dbReference type="OrthoDB" id="47473at2"/>
<keyword evidence="1" id="KW-0472">Membrane</keyword>
<dbReference type="Proteomes" id="UP000095087">
    <property type="component" value="Unassembled WGS sequence"/>
</dbReference>
<dbReference type="RefSeq" id="WP_069095769.1">
    <property type="nucleotide sequence ID" value="NZ_MASI01000007.1"/>
</dbReference>
<dbReference type="AlphaFoldDB" id="A0A1E2RW60"/>
<dbReference type="EMBL" id="MASI01000007">
    <property type="protein sequence ID" value="ODA66467.1"/>
    <property type="molecule type" value="Genomic_DNA"/>
</dbReference>
<gene>
    <name evidence="2" type="ORF">A7A08_02590</name>
</gene>
<organism evidence="2 3">
    <name type="scientific">Methyloligella halotolerans</name>
    <dbReference type="NCBI Taxonomy" id="1177755"/>
    <lineage>
        <taxon>Bacteria</taxon>
        <taxon>Pseudomonadati</taxon>
        <taxon>Pseudomonadota</taxon>
        <taxon>Alphaproteobacteria</taxon>
        <taxon>Hyphomicrobiales</taxon>
        <taxon>Hyphomicrobiaceae</taxon>
        <taxon>Methyloligella</taxon>
    </lineage>
</organism>
<feature type="transmembrane region" description="Helical" evidence="1">
    <location>
        <begin position="29"/>
        <end position="48"/>
    </location>
</feature>
<evidence type="ECO:0000313" key="3">
    <source>
        <dbReference type="Proteomes" id="UP000095087"/>
    </source>
</evidence>
<accession>A0A1E2RW60</accession>
<dbReference type="NCBIfam" id="NF006749">
    <property type="entry name" value="PRK09272.1-2"/>
    <property type="match status" value="1"/>
</dbReference>
<feature type="transmembrane region" description="Helical" evidence="1">
    <location>
        <begin position="87"/>
        <end position="109"/>
    </location>
</feature>